<feature type="chain" id="PRO_5040766450" evidence="3">
    <location>
        <begin position="29"/>
        <end position="402"/>
    </location>
</feature>
<gene>
    <name evidence="5" type="ORF">OLX77_02000</name>
</gene>
<dbReference type="Pfam" id="PF13458">
    <property type="entry name" value="Peripla_BP_6"/>
    <property type="match status" value="1"/>
</dbReference>
<dbReference type="Gene3D" id="3.40.50.2300">
    <property type="match status" value="2"/>
</dbReference>
<reference evidence="5" key="2">
    <citation type="submission" date="2022-10" db="EMBL/GenBank/DDBJ databases">
        <authorList>
            <person name="Aronson H.S."/>
        </authorList>
    </citation>
    <scope>NUCLEOTIDE SEQUENCE</scope>
    <source>
        <strain evidence="5">RS19-109</strain>
    </source>
</reference>
<feature type="domain" description="Leucine-binding protein" evidence="4">
    <location>
        <begin position="49"/>
        <end position="382"/>
    </location>
</feature>
<evidence type="ECO:0000259" key="4">
    <source>
        <dbReference type="Pfam" id="PF13458"/>
    </source>
</evidence>
<dbReference type="InterPro" id="IPR028082">
    <property type="entry name" value="Peripla_BP_I"/>
</dbReference>
<dbReference type="PANTHER" id="PTHR30483:SF6">
    <property type="entry name" value="PERIPLASMIC BINDING PROTEIN OF ABC TRANSPORTER FOR NATURAL AMINO ACIDS"/>
    <property type="match status" value="1"/>
</dbReference>
<keyword evidence="2 3" id="KW-0732">Signal</keyword>
<evidence type="ECO:0000256" key="3">
    <source>
        <dbReference type="SAM" id="SignalP"/>
    </source>
</evidence>
<dbReference type="EMBL" id="JAPHEH010000001">
    <property type="protein sequence ID" value="MDG4474932.1"/>
    <property type="molecule type" value="Genomic_DNA"/>
</dbReference>
<evidence type="ECO:0000256" key="1">
    <source>
        <dbReference type="ARBA" id="ARBA00010062"/>
    </source>
</evidence>
<dbReference type="InterPro" id="IPR051010">
    <property type="entry name" value="BCAA_transport"/>
</dbReference>
<dbReference type="CDD" id="cd19979">
    <property type="entry name" value="PBP1_ABC_ligand_binding-like"/>
    <property type="match status" value="1"/>
</dbReference>
<reference evidence="5" key="1">
    <citation type="journal article" date="2022" name="bioRxiv">
        <title>Thiovibrio frasassiensisgen. nov., sp. nov., an autotrophic, elemental sulfur disproportionating bacterium isolated from sulfidic karst sediment, and proposal of Thiovibrionaceae fam. nov.</title>
        <authorList>
            <person name="Aronson H."/>
            <person name="Thomas C."/>
            <person name="Bhattacharyya M."/>
            <person name="Eckstein S."/>
            <person name="Jensen S."/>
            <person name="Barco R."/>
            <person name="Macalady J."/>
            <person name="Amend J."/>
        </authorList>
    </citation>
    <scope>NUCLEOTIDE SEQUENCE</scope>
    <source>
        <strain evidence="5">RS19-109</strain>
    </source>
</reference>
<comment type="caution">
    <text evidence="5">The sequence shown here is derived from an EMBL/GenBank/DDBJ whole genome shotgun (WGS) entry which is preliminary data.</text>
</comment>
<dbReference type="Proteomes" id="UP001154240">
    <property type="component" value="Unassembled WGS sequence"/>
</dbReference>
<dbReference type="SUPFAM" id="SSF53822">
    <property type="entry name" value="Periplasmic binding protein-like I"/>
    <property type="match status" value="1"/>
</dbReference>
<accession>A0A9X4MLE5</accession>
<keyword evidence="6" id="KW-1185">Reference proteome</keyword>
<proteinExistence type="inferred from homology"/>
<dbReference type="RefSeq" id="WP_307631910.1">
    <property type="nucleotide sequence ID" value="NZ_JAPHEH010000001.1"/>
</dbReference>
<sequence length="402" mass="44201">MGPRQTSPAMTFFLSLIATITMAASALAADPAKKPVIVGFDAEVGHTTSTSDDAIRMGILTAIHEINAAGGVLGGRPLELLIKDHRSVPARGIKNIEEFAEIPDLVAVVGGKFTPVMQEEVPILHEKKVILLDAWGAADNIVDNDRTPNYCFRLSLKDSWAIQTMLNHAAKKGAKRFGVLLPTTGWGRSCEKAIKTSLAAHPDRNVTTIQWYMWGDKSLLDKYEAARNSGAETIILVANEAEGSILVKEVAALPQEKRLPIVSHWGVTGGDFSKMTGEAINQIDFSVVQTYSFFDNHREQKLKQFYKTAGALFKINRPEDIPSPVGMAHAYDLTHILALAITKAGTTDRVKIRNALEQVRNYDGLIKAYPRPFTAERHEALDPGDLFMSRFRSDGAILRIRE</sequence>
<dbReference type="AlphaFoldDB" id="A0A9X4MLE5"/>
<name>A0A9X4MLE5_9BACT</name>
<comment type="similarity">
    <text evidence="1">Belongs to the leucine-binding protein family.</text>
</comment>
<organism evidence="5 6">
    <name type="scientific">Thiovibrio frasassiensis</name>
    <dbReference type="NCBI Taxonomy" id="2984131"/>
    <lineage>
        <taxon>Bacteria</taxon>
        <taxon>Pseudomonadati</taxon>
        <taxon>Thermodesulfobacteriota</taxon>
        <taxon>Desulfobulbia</taxon>
        <taxon>Desulfobulbales</taxon>
        <taxon>Thiovibrionaceae</taxon>
        <taxon>Thiovibrio</taxon>
    </lineage>
</organism>
<dbReference type="InterPro" id="IPR028081">
    <property type="entry name" value="Leu-bd"/>
</dbReference>
<evidence type="ECO:0000256" key="2">
    <source>
        <dbReference type="ARBA" id="ARBA00022729"/>
    </source>
</evidence>
<feature type="signal peptide" evidence="3">
    <location>
        <begin position="1"/>
        <end position="28"/>
    </location>
</feature>
<protein>
    <submittedName>
        <fullName evidence="5">ABC transporter substrate-binding protein</fullName>
    </submittedName>
</protein>
<dbReference type="PANTHER" id="PTHR30483">
    <property type="entry name" value="LEUCINE-SPECIFIC-BINDING PROTEIN"/>
    <property type="match status" value="1"/>
</dbReference>
<evidence type="ECO:0000313" key="5">
    <source>
        <dbReference type="EMBL" id="MDG4474932.1"/>
    </source>
</evidence>
<evidence type="ECO:0000313" key="6">
    <source>
        <dbReference type="Proteomes" id="UP001154240"/>
    </source>
</evidence>